<sequence>MTSIPTFKFNLTSPFPLSTRQDGELGRNTFLGENAALLIDEASLVLSFRSKRTARQRLIGASFETSAQIRHGYKLGLGLFAYAAFVTVTYVYFVHDPVFHQVSYGLLVVIIVGRSTYLVRRLPLSETRRILVFVLRTAASSFLGAFILWNIDNIFCSSLRGWRKNLGIYPVGAVSELHGWWHIGTALGCYYYIVFNEWIQQILAGNSQVFELHWALGFVPYIRKAEGSVKTAANDHVETKKKK</sequence>
<evidence type="ECO:0000256" key="6">
    <source>
        <dbReference type="ARBA" id="ARBA00023136"/>
    </source>
</evidence>
<comment type="cofactor">
    <cofactor evidence="7">
        <name>Zn(2+)</name>
        <dbReference type="ChEBI" id="CHEBI:29105"/>
    </cofactor>
</comment>
<reference evidence="9 10" key="1">
    <citation type="journal article" date="2018" name="New Phytol.">
        <title>Phylogenomics of Endogonaceae and evolution of mycorrhizas within Mucoromycota.</title>
        <authorList>
            <person name="Chang Y."/>
            <person name="Desiro A."/>
            <person name="Na H."/>
            <person name="Sandor L."/>
            <person name="Lipzen A."/>
            <person name="Clum A."/>
            <person name="Barry K."/>
            <person name="Grigoriev I.V."/>
            <person name="Martin F.M."/>
            <person name="Stajich J.E."/>
            <person name="Smith M.E."/>
            <person name="Bonito G."/>
            <person name="Spatafora J.W."/>
        </authorList>
    </citation>
    <scope>NUCLEOTIDE SEQUENCE [LARGE SCALE GENOMIC DNA]</scope>
    <source>
        <strain evidence="9 10">GMNB39</strain>
    </source>
</reference>
<name>A0A433DFK3_9FUNG</name>
<feature type="binding site" evidence="7">
    <location>
        <position position="182"/>
    </location>
    <ligand>
        <name>Zn(2+)</name>
        <dbReference type="ChEBI" id="CHEBI:29105"/>
        <note>catalytic</note>
    </ligand>
</feature>
<proteinExistence type="inferred from homology"/>
<feature type="binding site" evidence="7">
    <location>
        <position position="178"/>
    </location>
    <ligand>
        <name>Zn(2+)</name>
        <dbReference type="ChEBI" id="CHEBI:29105"/>
        <note>catalytic</note>
    </ligand>
</feature>
<keyword evidence="3 8" id="KW-0812">Transmembrane</keyword>
<dbReference type="PANTHER" id="PTHR46187:SF3">
    <property type="entry name" value="ALKALINE CERAMIDASE 3"/>
    <property type="match status" value="1"/>
</dbReference>
<keyword evidence="7" id="KW-0862">Zinc</keyword>
<organism evidence="9 10">
    <name type="scientific">Jimgerdemannia flammicorona</name>
    <dbReference type="NCBI Taxonomy" id="994334"/>
    <lineage>
        <taxon>Eukaryota</taxon>
        <taxon>Fungi</taxon>
        <taxon>Fungi incertae sedis</taxon>
        <taxon>Mucoromycota</taxon>
        <taxon>Mucoromycotina</taxon>
        <taxon>Endogonomycetes</taxon>
        <taxon>Endogonales</taxon>
        <taxon>Endogonaceae</taxon>
        <taxon>Jimgerdemannia</taxon>
    </lineage>
</organism>
<accession>A0A433DFK3</accession>
<keyword evidence="4" id="KW-0378">Hydrolase</keyword>
<protein>
    <submittedName>
        <fullName evidence="9">Ceramidase-domain-containing protein</fullName>
    </submittedName>
</protein>
<evidence type="ECO:0000256" key="4">
    <source>
        <dbReference type="ARBA" id="ARBA00022801"/>
    </source>
</evidence>
<keyword evidence="10" id="KW-1185">Reference proteome</keyword>
<evidence type="ECO:0000256" key="2">
    <source>
        <dbReference type="ARBA" id="ARBA00009780"/>
    </source>
</evidence>
<dbReference type="GO" id="GO:0005789">
    <property type="term" value="C:endoplasmic reticulum membrane"/>
    <property type="evidence" value="ECO:0007669"/>
    <property type="project" value="TreeGrafter"/>
</dbReference>
<dbReference type="EMBL" id="RBNI01002100">
    <property type="protein sequence ID" value="RUP49631.1"/>
    <property type="molecule type" value="Genomic_DNA"/>
</dbReference>
<dbReference type="InterPro" id="IPR008901">
    <property type="entry name" value="ACER"/>
</dbReference>
<evidence type="ECO:0000313" key="9">
    <source>
        <dbReference type="EMBL" id="RUP49631.1"/>
    </source>
</evidence>
<dbReference type="GO" id="GO:0016811">
    <property type="term" value="F:hydrolase activity, acting on carbon-nitrogen (but not peptide) bonds, in linear amides"/>
    <property type="evidence" value="ECO:0007669"/>
    <property type="project" value="InterPro"/>
</dbReference>
<evidence type="ECO:0000256" key="7">
    <source>
        <dbReference type="PIRSR" id="PIRSR608901-2"/>
    </source>
</evidence>
<dbReference type="GO" id="GO:0046514">
    <property type="term" value="P:ceramide catabolic process"/>
    <property type="evidence" value="ECO:0007669"/>
    <property type="project" value="TreeGrafter"/>
</dbReference>
<comment type="caution">
    <text evidence="9">The sequence shown here is derived from an EMBL/GenBank/DDBJ whole genome shotgun (WGS) entry which is preliminary data.</text>
</comment>
<dbReference type="GO" id="GO:0046872">
    <property type="term" value="F:metal ion binding"/>
    <property type="evidence" value="ECO:0007669"/>
    <property type="project" value="UniProtKB-KW"/>
</dbReference>
<evidence type="ECO:0000313" key="10">
    <source>
        <dbReference type="Proteomes" id="UP000268093"/>
    </source>
</evidence>
<comment type="similarity">
    <text evidence="2">Belongs to the alkaline ceramidase family.</text>
</comment>
<keyword evidence="5 8" id="KW-1133">Transmembrane helix</keyword>
<evidence type="ECO:0000256" key="5">
    <source>
        <dbReference type="ARBA" id="ARBA00022989"/>
    </source>
</evidence>
<comment type="subcellular location">
    <subcellularLocation>
        <location evidence="1">Membrane</location>
        <topology evidence="1">Multi-pass membrane protein</topology>
    </subcellularLocation>
</comment>
<dbReference type="OrthoDB" id="187171at2759"/>
<dbReference type="PANTHER" id="PTHR46187">
    <property type="entry name" value="ALKALINE CERAMIDASE 3"/>
    <property type="match status" value="1"/>
</dbReference>
<gene>
    <name evidence="9" type="ORF">BC936DRAFT_141966</name>
</gene>
<feature type="transmembrane region" description="Helical" evidence="8">
    <location>
        <begin position="75"/>
        <end position="93"/>
    </location>
</feature>
<keyword evidence="6 8" id="KW-0472">Membrane</keyword>
<dbReference type="AlphaFoldDB" id="A0A433DFK3"/>
<evidence type="ECO:0000256" key="8">
    <source>
        <dbReference type="SAM" id="Phobius"/>
    </source>
</evidence>
<feature type="transmembrane region" description="Helical" evidence="8">
    <location>
        <begin position="99"/>
        <end position="118"/>
    </location>
</feature>
<feature type="transmembrane region" description="Helical" evidence="8">
    <location>
        <begin position="130"/>
        <end position="149"/>
    </location>
</feature>
<keyword evidence="7" id="KW-0479">Metal-binding</keyword>
<dbReference type="Proteomes" id="UP000268093">
    <property type="component" value="Unassembled WGS sequence"/>
</dbReference>
<dbReference type="GO" id="GO:0046513">
    <property type="term" value="P:ceramide biosynthetic process"/>
    <property type="evidence" value="ECO:0007669"/>
    <property type="project" value="TreeGrafter"/>
</dbReference>
<evidence type="ECO:0000256" key="1">
    <source>
        <dbReference type="ARBA" id="ARBA00004141"/>
    </source>
</evidence>
<evidence type="ECO:0000256" key="3">
    <source>
        <dbReference type="ARBA" id="ARBA00022692"/>
    </source>
</evidence>
<dbReference type="Pfam" id="PF05875">
    <property type="entry name" value="Ceramidase"/>
    <property type="match status" value="1"/>
</dbReference>